<proteinExistence type="predicted"/>
<name>A0A0E9U9F0_ANGAN</name>
<reference evidence="1" key="1">
    <citation type="submission" date="2014-11" db="EMBL/GenBank/DDBJ databases">
        <authorList>
            <person name="Amaro Gonzalez C."/>
        </authorList>
    </citation>
    <scope>NUCLEOTIDE SEQUENCE</scope>
</reference>
<evidence type="ECO:0000313" key="1">
    <source>
        <dbReference type="EMBL" id="JAH62539.1"/>
    </source>
</evidence>
<sequence>MRYSNKAVTVKLLKITEN</sequence>
<protein>
    <submittedName>
        <fullName evidence="1">Uncharacterized protein</fullName>
    </submittedName>
</protein>
<dbReference type="AlphaFoldDB" id="A0A0E9U9F0"/>
<reference evidence="1" key="2">
    <citation type="journal article" date="2015" name="Fish Shellfish Immunol.">
        <title>Early steps in the European eel (Anguilla anguilla)-Vibrio vulnificus interaction in the gills: Role of the RtxA13 toxin.</title>
        <authorList>
            <person name="Callol A."/>
            <person name="Pajuelo D."/>
            <person name="Ebbesson L."/>
            <person name="Teles M."/>
            <person name="MacKenzie S."/>
            <person name="Amaro C."/>
        </authorList>
    </citation>
    <scope>NUCLEOTIDE SEQUENCE</scope>
</reference>
<organism evidence="1">
    <name type="scientific">Anguilla anguilla</name>
    <name type="common">European freshwater eel</name>
    <name type="synonym">Muraena anguilla</name>
    <dbReference type="NCBI Taxonomy" id="7936"/>
    <lineage>
        <taxon>Eukaryota</taxon>
        <taxon>Metazoa</taxon>
        <taxon>Chordata</taxon>
        <taxon>Craniata</taxon>
        <taxon>Vertebrata</taxon>
        <taxon>Euteleostomi</taxon>
        <taxon>Actinopterygii</taxon>
        <taxon>Neopterygii</taxon>
        <taxon>Teleostei</taxon>
        <taxon>Anguilliformes</taxon>
        <taxon>Anguillidae</taxon>
        <taxon>Anguilla</taxon>
    </lineage>
</organism>
<dbReference type="EMBL" id="GBXM01046038">
    <property type="protein sequence ID" value="JAH62539.1"/>
    <property type="molecule type" value="Transcribed_RNA"/>
</dbReference>
<accession>A0A0E9U9F0</accession>